<dbReference type="GO" id="GO:0032259">
    <property type="term" value="P:methylation"/>
    <property type="evidence" value="ECO:0007669"/>
    <property type="project" value="UniProtKB-KW"/>
</dbReference>
<dbReference type="RefSeq" id="WP_148135644.1">
    <property type="nucleotide sequence ID" value="NZ_CP017634.1"/>
</dbReference>
<dbReference type="OrthoDB" id="5418352at2"/>
<dbReference type="InterPro" id="IPR010426">
    <property type="entry name" value="MTTB_MeTrfase"/>
</dbReference>
<dbReference type="PIRSF" id="PIRSF037567">
    <property type="entry name" value="MTTB_MeTrfase"/>
    <property type="match status" value="1"/>
</dbReference>
<dbReference type="GO" id="GO:0008168">
    <property type="term" value="F:methyltransferase activity"/>
    <property type="evidence" value="ECO:0007669"/>
    <property type="project" value="UniProtKB-KW"/>
</dbReference>
<dbReference type="Proteomes" id="UP000323521">
    <property type="component" value="Chromosome"/>
</dbReference>
<dbReference type="AlphaFoldDB" id="A0A3G1KV77"/>
<evidence type="ECO:0000256" key="3">
    <source>
        <dbReference type="ARBA" id="ARBA00022679"/>
    </source>
</evidence>
<evidence type="ECO:0000256" key="2">
    <source>
        <dbReference type="ARBA" id="ARBA00022603"/>
    </source>
</evidence>
<dbReference type="InterPro" id="IPR038601">
    <property type="entry name" value="MttB-like_sf"/>
</dbReference>
<evidence type="ECO:0000313" key="5">
    <source>
        <dbReference type="EMBL" id="ATW26342.1"/>
    </source>
</evidence>
<comment type="similarity">
    <text evidence="1 4">Belongs to the trimethylamine methyltransferase family.</text>
</comment>
<dbReference type="EC" id="2.1.1.-" evidence="4"/>
<keyword evidence="6" id="KW-1185">Reference proteome</keyword>
<reference evidence="5 6" key="1">
    <citation type="submission" date="2016-10" db="EMBL/GenBank/DDBJ databases">
        <title>Complete Genome Sequence of Peptococcaceae strain DCMF.</title>
        <authorList>
            <person name="Edwards R.J."/>
            <person name="Holland S.I."/>
            <person name="Deshpande N.P."/>
            <person name="Wong Y.K."/>
            <person name="Ertan H."/>
            <person name="Manefield M."/>
            <person name="Russell T.L."/>
            <person name="Lee M.J."/>
        </authorList>
    </citation>
    <scope>NUCLEOTIDE SEQUENCE [LARGE SCALE GENOMIC DNA]</scope>
    <source>
        <strain evidence="5 6">DCMF</strain>
    </source>
</reference>
<dbReference type="Pfam" id="PF06253">
    <property type="entry name" value="MTTB"/>
    <property type="match status" value="1"/>
</dbReference>
<dbReference type="EMBL" id="CP017634">
    <property type="protein sequence ID" value="ATW26342.1"/>
    <property type="molecule type" value="Genomic_DNA"/>
</dbReference>
<gene>
    <name evidence="5" type="ORF">DCMF_17650</name>
</gene>
<protein>
    <recommendedName>
        <fullName evidence="4">Methyltransferase</fullName>
        <ecNumber evidence="4">2.1.1.-</ecNumber>
    </recommendedName>
</protein>
<evidence type="ECO:0000256" key="4">
    <source>
        <dbReference type="PIRNR" id="PIRNR037567"/>
    </source>
</evidence>
<keyword evidence="3 4" id="KW-0808">Transferase</keyword>
<evidence type="ECO:0000256" key="1">
    <source>
        <dbReference type="ARBA" id="ARBA00007137"/>
    </source>
</evidence>
<dbReference type="KEGG" id="fwa:DCMF_17650"/>
<organism evidence="5 6">
    <name type="scientific">Formimonas warabiya</name>
    <dbReference type="NCBI Taxonomy" id="1761012"/>
    <lineage>
        <taxon>Bacteria</taxon>
        <taxon>Bacillati</taxon>
        <taxon>Bacillota</taxon>
        <taxon>Clostridia</taxon>
        <taxon>Eubacteriales</taxon>
        <taxon>Peptococcaceae</taxon>
        <taxon>Candidatus Formimonas</taxon>
    </lineage>
</organism>
<name>A0A3G1KV77_FORW1</name>
<evidence type="ECO:0000313" key="6">
    <source>
        <dbReference type="Proteomes" id="UP000323521"/>
    </source>
</evidence>
<dbReference type="GO" id="GO:0015948">
    <property type="term" value="P:methanogenesis"/>
    <property type="evidence" value="ECO:0007669"/>
    <property type="project" value="UniProtKB-UniRule"/>
</dbReference>
<sequence length="481" mass="52503">MTLRGLCGGAYRTVAPQEIEMIHNASMRVFQEVGVEVHDERALQLLHEAGADVDLKRKRFWASENWVMDKISKAPAKITLCGREEKNDLELGGTKVYLGTGGTALNILDIDTGKKRQTNLSDVRQTAKIVDALDNIHFFVLPVYPAELDQEIVDVNRFYAGLANTSKHVMGGVYSKEGIRKVIKIGEAIMGGKEALRKRPIFSMITCIMSPLKLDAKYTDLMLEVIEAGIPLATPPAPIAGATSPVTLAGTIMQLNVEALSGVILAQIINPGTPVLYSVVPTTADMRTMSFLFGAVENGIMNAVAAQLAQRYQLPIYATAGVTEAKIPDVQSGYEKMSTSLLTALAGANFIHDAAGLIESGMTVAYEQYVIDDEINGMVMRAVRGVEINEDSLALEAVKTVGPGGNYVAQEHTIKYMRSEFFMPQVADRLPRLRWEENGAIDGREKALRIAKEILRKHKPVPIDPAVVASLKKELPELITD</sequence>
<accession>A0A3G1KV77</accession>
<keyword evidence="2" id="KW-0489">Methyltransferase</keyword>
<dbReference type="Gene3D" id="3.20.20.480">
    <property type="entry name" value="Trimethylamine methyltransferase-like"/>
    <property type="match status" value="1"/>
</dbReference>
<proteinExistence type="inferred from homology"/>